<protein>
    <submittedName>
        <fullName evidence="2">Sugar phosphate isomerase/epimerase</fullName>
    </submittedName>
</protein>
<dbReference type="Gene3D" id="3.20.20.150">
    <property type="entry name" value="Divalent-metal-dependent TIM barrel enzymes"/>
    <property type="match status" value="1"/>
</dbReference>
<sequence>MTPSSTPSAGPSGFKVAAAPISWGVCEVPGWGRVLDAPTVLGEMAGLGVHATELGPPGYLPRDPADLRALLGEYGLNLVGGFLAVVLHEDPGAALTAAGESAALFAACGAEVLVLAAATGLDGYDERPALSAAEWATLVGTAAKIRDVAAEHGLVTVLHPHVGTHVETGAEVERFLADSDLPLCLDTGHLIVGGTDPVALAKRYPDRIGHLHLKDVNGKLAEDVRAGRVAYTEAVGAGLYVPLGEGDVDIDAMVGSVHKAGYDGWYVLEQDTALSEESPVERPKRDVATSLAYLRGVLGRLTAG</sequence>
<dbReference type="InterPro" id="IPR036237">
    <property type="entry name" value="Xyl_isomerase-like_sf"/>
</dbReference>
<dbReference type="PANTHER" id="PTHR12110">
    <property type="entry name" value="HYDROXYPYRUVATE ISOMERASE"/>
    <property type="match status" value="1"/>
</dbReference>
<evidence type="ECO:0000313" key="3">
    <source>
        <dbReference type="Proteomes" id="UP001597419"/>
    </source>
</evidence>
<dbReference type="PANTHER" id="PTHR12110:SF41">
    <property type="entry name" value="INOSOSE DEHYDRATASE"/>
    <property type="match status" value="1"/>
</dbReference>
<accession>A0ABW5GBN4</accession>
<dbReference type="Proteomes" id="UP001597419">
    <property type="component" value="Unassembled WGS sequence"/>
</dbReference>
<gene>
    <name evidence="2" type="ORF">ACFSYJ_03850</name>
</gene>
<reference evidence="3" key="1">
    <citation type="journal article" date="2019" name="Int. J. Syst. Evol. Microbiol.">
        <title>The Global Catalogue of Microorganisms (GCM) 10K type strain sequencing project: providing services to taxonomists for standard genome sequencing and annotation.</title>
        <authorList>
            <consortium name="The Broad Institute Genomics Platform"/>
            <consortium name="The Broad Institute Genome Sequencing Center for Infectious Disease"/>
            <person name="Wu L."/>
            <person name="Ma J."/>
        </authorList>
    </citation>
    <scope>NUCLEOTIDE SEQUENCE [LARGE SCALE GENOMIC DNA]</scope>
    <source>
        <strain evidence="3">CGMCC 4.7643</strain>
    </source>
</reference>
<keyword evidence="2" id="KW-0413">Isomerase</keyword>
<comment type="caution">
    <text evidence="2">The sequence shown here is derived from an EMBL/GenBank/DDBJ whole genome shotgun (WGS) entry which is preliminary data.</text>
</comment>
<keyword evidence="3" id="KW-1185">Reference proteome</keyword>
<dbReference type="RefSeq" id="WP_345389280.1">
    <property type="nucleotide sequence ID" value="NZ_BAABHG010000003.1"/>
</dbReference>
<organism evidence="2 3">
    <name type="scientific">Amycolatopsis samaneae</name>
    <dbReference type="NCBI Taxonomy" id="664691"/>
    <lineage>
        <taxon>Bacteria</taxon>
        <taxon>Bacillati</taxon>
        <taxon>Actinomycetota</taxon>
        <taxon>Actinomycetes</taxon>
        <taxon>Pseudonocardiales</taxon>
        <taxon>Pseudonocardiaceae</taxon>
        <taxon>Amycolatopsis</taxon>
    </lineage>
</organism>
<name>A0ABW5GBN4_9PSEU</name>
<dbReference type="EMBL" id="JBHUKU010000002">
    <property type="protein sequence ID" value="MFD2457715.1"/>
    <property type="molecule type" value="Genomic_DNA"/>
</dbReference>
<proteinExistence type="predicted"/>
<dbReference type="Pfam" id="PF01261">
    <property type="entry name" value="AP_endonuc_2"/>
    <property type="match status" value="1"/>
</dbReference>
<dbReference type="SUPFAM" id="SSF51658">
    <property type="entry name" value="Xylose isomerase-like"/>
    <property type="match status" value="1"/>
</dbReference>
<evidence type="ECO:0000313" key="2">
    <source>
        <dbReference type="EMBL" id="MFD2457715.1"/>
    </source>
</evidence>
<evidence type="ECO:0000259" key="1">
    <source>
        <dbReference type="Pfam" id="PF01261"/>
    </source>
</evidence>
<dbReference type="GO" id="GO:0016853">
    <property type="term" value="F:isomerase activity"/>
    <property type="evidence" value="ECO:0007669"/>
    <property type="project" value="UniProtKB-KW"/>
</dbReference>
<dbReference type="InterPro" id="IPR050312">
    <property type="entry name" value="IolE/XylAMocC-like"/>
</dbReference>
<dbReference type="InterPro" id="IPR013022">
    <property type="entry name" value="Xyl_isomerase-like_TIM-brl"/>
</dbReference>
<feature type="domain" description="Xylose isomerase-like TIM barrel" evidence="1">
    <location>
        <begin position="47"/>
        <end position="294"/>
    </location>
</feature>